<proteinExistence type="predicted"/>
<dbReference type="AlphaFoldDB" id="A0AAV1JQY3"/>
<dbReference type="Proteomes" id="UP001497472">
    <property type="component" value="Unassembled WGS sequence"/>
</dbReference>
<feature type="region of interest" description="Disordered" evidence="1">
    <location>
        <begin position="75"/>
        <end position="104"/>
    </location>
</feature>
<evidence type="ECO:0000313" key="2">
    <source>
        <dbReference type="EMBL" id="CAK1550948.1"/>
    </source>
</evidence>
<organism evidence="2 3">
    <name type="scientific">Leptosia nina</name>
    <dbReference type="NCBI Taxonomy" id="320188"/>
    <lineage>
        <taxon>Eukaryota</taxon>
        <taxon>Metazoa</taxon>
        <taxon>Ecdysozoa</taxon>
        <taxon>Arthropoda</taxon>
        <taxon>Hexapoda</taxon>
        <taxon>Insecta</taxon>
        <taxon>Pterygota</taxon>
        <taxon>Neoptera</taxon>
        <taxon>Endopterygota</taxon>
        <taxon>Lepidoptera</taxon>
        <taxon>Glossata</taxon>
        <taxon>Ditrysia</taxon>
        <taxon>Papilionoidea</taxon>
        <taxon>Pieridae</taxon>
        <taxon>Pierinae</taxon>
        <taxon>Leptosia</taxon>
    </lineage>
</organism>
<accession>A0AAV1JQY3</accession>
<sequence length="104" mass="11504">MVLGEMIGVKGDTIADTGRAKSPVHSNDASWLKPSYCSTVPDPSPWRGTPGTQCTRAAQAHIMRARPPYRLTQVSEPRYQTAKRESVSRKSPVYKNCRVQSNNS</sequence>
<protein>
    <submittedName>
        <fullName evidence="2">Uncharacterized protein</fullName>
    </submittedName>
</protein>
<dbReference type="EMBL" id="CAVLEF010000101">
    <property type="protein sequence ID" value="CAK1550948.1"/>
    <property type="molecule type" value="Genomic_DNA"/>
</dbReference>
<gene>
    <name evidence="2" type="ORF">LNINA_LOCUS10136</name>
</gene>
<comment type="caution">
    <text evidence="2">The sequence shown here is derived from an EMBL/GenBank/DDBJ whole genome shotgun (WGS) entry which is preliminary data.</text>
</comment>
<keyword evidence="3" id="KW-1185">Reference proteome</keyword>
<name>A0AAV1JQY3_9NEOP</name>
<evidence type="ECO:0000313" key="3">
    <source>
        <dbReference type="Proteomes" id="UP001497472"/>
    </source>
</evidence>
<reference evidence="2 3" key="1">
    <citation type="submission" date="2023-11" db="EMBL/GenBank/DDBJ databases">
        <authorList>
            <person name="Okamura Y."/>
        </authorList>
    </citation>
    <scope>NUCLEOTIDE SEQUENCE [LARGE SCALE GENOMIC DNA]</scope>
</reference>
<evidence type="ECO:0000256" key="1">
    <source>
        <dbReference type="SAM" id="MobiDB-lite"/>
    </source>
</evidence>